<proteinExistence type="predicted"/>
<keyword evidence="3" id="KW-1185">Reference proteome</keyword>
<dbReference type="EMBL" id="JBFCZG010000002">
    <property type="protein sequence ID" value="KAL3426442.1"/>
    <property type="molecule type" value="Genomic_DNA"/>
</dbReference>
<comment type="caution">
    <text evidence="2">The sequence shown here is derived from an EMBL/GenBank/DDBJ whole genome shotgun (WGS) entry which is preliminary data.</text>
</comment>
<name>A0ABR4PTH2_9HELO</name>
<feature type="compositionally biased region" description="Low complexity" evidence="1">
    <location>
        <begin position="237"/>
        <end position="246"/>
    </location>
</feature>
<feature type="compositionally biased region" description="Low complexity" evidence="1">
    <location>
        <begin position="309"/>
        <end position="342"/>
    </location>
</feature>
<feature type="compositionally biased region" description="Pro residues" evidence="1">
    <location>
        <begin position="355"/>
        <end position="366"/>
    </location>
</feature>
<organism evidence="2 3">
    <name type="scientific">Phlyctema vagabunda</name>
    <dbReference type="NCBI Taxonomy" id="108571"/>
    <lineage>
        <taxon>Eukaryota</taxon>
        <taxon>Fungi</taxon>
        <taxon>Dikarya</taxon>
        <taxon>Ascomycota</taxon>
        <taxon>Pezizomycotina</taxon>
        <taxon>Leotiomycetes</taxon>
        <taxon>Helotiales</taxon>
        <taxon>Dermateaceae</taxon>
        <taxon>Phlyctema</taxon>
    </lineage>
</organism>
<sequence>MSRPTTTAQTTARLSSNILHLCSSLRPRSLMRHALEDFGFGISDLSSLFSICQRSVELALENDTDEDNDNNNNPSSSAAPTTPSHVLRYLEHHEISERLEEEIWILNRRIKLVRPKIKNLRGARLEWVARIKWSGFRVEVDSLKCDMEGVKSLIILVLLVVNLEAEMADGRESDVKETRDQLKSTTRTLLHTQNRSVTSPDFHATGRDRIFALQDTILQLSEHMAKYGTIPALAAASATKSSSTPAGKRKKKTSSKSKSSERLKKRRRQHESESDAHSSQYREAAVGVTFRPQRQPASIVDFRVSRPAVVHPSSSSPVPSQQQDVPYPTASPSVAASTSTTVQMPEMPPVTSSFTPPPILQVPSRPPSTNHTPPRSRPSSTVHRPPSRTSSVVQNTPSRPASTNQASPPPPPPSQPSPPPPAPPVSRPSSTVPPIILVHSPDAAVPPQLVSPRSSNSRYAAYVSDEPSPPTSPISPSVAVPTRRPPPPSEAIPHPHPHAPSTSSSAPPPPPPSHPPLTRTGWINGVRATATIREDLESANFISESYALSLPGVVIDPSSFSAGGAPTSTFLSSSTTTSDKHHPPPQSIDMEDGQRYPSIGTVSFRWTDDEHRGRSFTVRCEVVRRVGEPVVVFGRPFLRRRGRYIT</sequence>
<accession>A0ABR4PTH2</accession>
<feature type="compositionally biased region" description="Low complexity" evidence="1">
    <location>
        <begin position="567"/>
        <end position="577"/>
    </location>
</feature>
<feature type="compositionally biased region" description="Pro residues" evidence="1">
    <location>
        <begin position="407"/>
        <end position="426"/>
    </location>
</feature>
<feature type="region of interest" description="Disordered" evidence="1">
    <location>
        <begin position="309"/>
        <end position="521"/>
    </location>
</feature>
<reference evidence="2 3" key="1">
    <citation type="submission" date="2024-06" db="EMBL/GenBank/DDBJ databases">
        <title>Complete genome of Phlyctema vagabunda strain 19-DSS-EL-015.</title>
        <authorList>
            <person name="Fiorenzani C."/>
        </authorList>
    </citation>
    <scope>NUCLEOTIDE SEQUENCE [LARGE SCALE GENOMIC DNA]</scope>
    <source>
        <strain evidence="2 3">19-DSS-EL-015</strain>
    </source>
</reference>
<feature type="region of interest" description="Disordered" evidence="1">
    <location>
        <begin position="237"/>
        <end position="281"/>
    </location>
</feature>
<dbReference type="Proteomes" id="UP001629113">
    <property type="component" value="Unassembled WGS sequence"/>
</dbReference>
<feature type="compositionally biased region" description="Pro residues" evidence="1">
    <location>
        <begin position="506"/>
        <end position="515"/>
    </location>
</feature>
<feature type="region of interest" description="Disordered" evidence="1">
    <location>
        <begin position="565"/>
        <end position="594"/>
    </location>
</feature>
<gene>
    <name evidence="2" type="ORF">PVAG01_03233</name>
</gene>
<evidence type="ECO:0000313" key="3">
    <source>
        <dbReference type="Proteomes" id="UP001629113"/>
    </source>
</evidence>
<feature type="region of interest" description="Disordered" evidence="1">
    <location>
        <begin position="62"/>
        <end position="83"/>
    </location>
</feature>
<evidence type="ECO:0000313" key="2">
    <source>
        <dbReference type="EMBL" id="KAL3426442.1"/>
    </source>
</evidence>
<protein>
    <submittedName>
        <fullName evidence="2">Uncharacterized protein</fullName>
    </submittedName>
</protein>
<evidence type="ECO:0000256" key="1">
    <source>
        <dbReference type="SAM" id="MobiDB-lite"/>
    </source>
</evidence>
<feature type="compositionally biased region" description="Polar residues" evidence="1">
    <location>
        <begin position="367"/>
        <end position="399"/>
    </location>
</feature>
<feature type="compositionally biased region" description="Low complexity" evidence="1">
    <location>
        <begin position="70"/>
        <end position="83"/>
    </location>
</feature>